<dbReference type="InterPro" id="IPR030395">
    <property type="entry name" value="GP_PDE_dom"/>
</dbReference>
<organism evidence="3">
    <name type="scientific">Streptomyces sp. NBC_00003</name>
    <dbReference type="NCBI Taxonomy" id="2903608"/>
    <lineage>
        <taxon>Bacteria</taxon>
        <taxon>Bacillati</taxon>
        <taxon>Actinomycetota</taxon>
        <taxon>Actinomycetes</taxon>
        <taxon>Kitasatosporales</taxon>
        <taxon>Streptomycetaceae</taxon>
        <taxon>Streptomyces</taxon>
    </lineage>
</organism>
<name>A0AAU2VDS9_9ACTN</name>
<feature type="signal peptide" evidence="1">
    <location>
        <begin position="1"/>
        <end position="26"/>
    </location>
</feature>
<accession>A0AAU2VDS9</accession>
<feature type="chain" id="PRO_5043726649" evidence="1">
    <location>
        <begin position="27"/>
        <end position="296"/>
    </location>
</feature>
<protein>
    <submittedName>
        <fullName evidence="3">Glycerophosphodiester phosphodiesterase family protein</fullName>
    </submittedName>
</protein>
<proteinExistence type="predicted"/>
<dbReference type="GO" id="GO:0006629">
    <property type="term" value="P:lipid metabolic process"/>
    <property type="evidence" value="ECO:0007669"/>
    <property type="project" value="InterPro"/>
</dbReference>
<dbReference type="AlphaFoldDB" id="A0AAU2VDS9"/>
<dbReference type="PROSITE" id="PS51704">
    <property type="entry name" value="GP_PDE"/>
    <property type="match status" value="1"/>
</dbReference>
<evidence type="ECO:0000256" key="1">
    <source>
        <dbReference type="SAM" id="SignalP"/>
    </source>
</evidence>
<dbReference type="PANTHER" id="PTHR46211">
    <property type="entry name" value="GLYCEROPHOSPHORYL DIESTER PHOSPHODIESTERASE"/>
    <property type="match status" value="1"/>
</dbReference>
<dbReference type="PANTHER" id="PTHR46211:SF1">
    <property type="entry name" value="GLYCEROPHOSPHODIESTER PHOSPHODIESTERASE, CYTOPLASMIC"/>
    <property type="match status" value="1"/>
</dbReference>
<feature type="domain" description="GP-PDE" evidence="2">
    <location>
        <begin position="34"/>
        <end position="287"/>
    </location>
</feature>
<dbReference type="InterPro" id="IPR017946">
    <property type="entry name" value="PLC-like_Pdiesterase_TIM-brl"/>
</dbReference>
<gene>
    <name evidence="3" type="ORF">OG549_35950</name>
</gene>
<sequence length="296" mass="32632">MQHRTAVSTVVSALCGVLTLALPAQAAAGQAGHIVVFGHRGASAYAPENTLSSVQRAADLGVHWVENDVQRTRDGALVVIHDTTLARTTDVEKRFPNRAPWSVSSFTLAEIKTLDAGSWFAPRFRGERIPTLQEYLDLLDDTGQGLLLELKQPELYPGIERQTLDALDRADWLDLSHLSRRLVVQSFSAPALRTTHRLRPDVRTGFLGNPPVSELKQYAAFTDEINAEQHTVTSAYVEAVHSLKGAHRKAMRINTWTVDNAPAATRVVRMGVDGIITDRPDLIEQTARQLRSSQGF</sequence>
<dbReference type="Pfam" id="PF03009">
    <property type="entry name" value="GDPD"/>
    <property type="match status" value="1"/>
</dbReference>
<dbReference type="EMBL" id="CP108318">
    <property type="protein sequence ID" value="WTW65606.1"/>
    <property type="molecule type" value="Genomic_DNA"/>
</dbReference>
<keyword evidence="1" id="KW-0732">Signal</keyword>
<dbReference type="Gene3D" id="3.20.20.190">
    <property type="entry name" value="Phosphatidylinositol (PI) phosphodiesterase"/>
    <property type="match status" value="1"/>
</dbReference>
<evidence type="ECO:0000259" key="2">
    <source>
        <dbReference type="PROSITE" id="PS51704"/>
    </source>
</evidence>
<reference evidence="3" key="1">
    <citation type="submission" date="2022-10" db="EMBL/GenBank/DDBJ databases">
        <title>The complete genomes of actinobacterial strains from the NBC collection.</title>
        <authorList>
            <person name="Joergensen T.S."/>
            <person name="Alvarez Arevalo M."/>
            <person name="Sterndorff E.B."/>
            <person name="Faurdal D."/>
            <person name="Vuksanovic O."/>
            <person name="Mourched A.-S."/>
            <person name="Charusanti P."/>
            <person name="Shaw S."/>
            <person name="Blin K."/>
            <person name="Weber T."/>
        </authorList>
    </citation>
    <scope>NUCLEOTIDE SEQUENCE</scope>
    <source>
        <strain evidence="3">NBC_00003</strain>
    </source>
</reference>
<dbReference type="SUPFAM" id="SSF51695">
    <property type="entry name" value="PLC-like phosphodiesterases"/>
    <property type="match status" value="1"/>
</dbReference>
<dbReference type="GO" id="GO:0008081">
    <property type="term" value="F:phosphoric diester hydrolase activity"/>
    <property type="evidence" value="ECO:0007669"/>
    <property type="project" value="InterPro"/>
</dbReference>
<evidence type="ECO:0000313" key="3">
    <source>
        <dbReference type="EMBL" id="WTW65606.1"/>
    </source>
</evidence>